<dbReference type="Pfam" id="PF00400">
    <property type="entry name" value="WD40"/>
    <property type="match status" value="3"/>
</dbReference>
<dbReference type="SMART" id="SM00320">
    <property type="entry name" value="WD40"/>
    <property type="match status" value="7"/>
</dbReference>
<proteinExistence type="predicted"/>
<evidence type="ECO:0008006" key="7">
    <source>
        <dbReference type="Google" id="ProtNLM"/>
    </source>
</evidence>
<dbReference type="InterPro" id="IPR045151">
    <property type="entry name" value="DCAF8"/>
</dbReference>
<evidence type="ECO:0000256" key="1">
    <source>
        <dbReference type="ARBA" id="ARBA00022574"/>
    </source>
</evidence>
<evidence type="ECO:0000256" key="2">
    <source>
        <dbReference type="ARBA" id="ARBA00022737"/>
    </source>
</evidence>
<evidence type="ECO:0000313" key="6">
    <source>
        <dbReference type="Proteomes" id="UP001187192"/>
    </source>
</evidence>
<dbReference type="EMBL" id="BTGU01000001">
    <property type="protein sequence ID" value="GMN24553.1"/>
    <property type="molecule type" value="Genomic_DNA"/>
</dbReference>
<accession>A0AA87ZE60</accession>
<dbReference type="GO" id="GO:0005737">
    <property type="term" value="C:cytoplasm"/>
    <property type="evidence" value="ECO:0007669"/>
    <property type="project" value="TreeGrafter"/>
</dbReference>
<feature type="region of interest" description="Disordered" evidence="4">
    <location>
        <begin position="437"/>
        <end position="466"/>
    </location>
</feature>
<protein>
    <recommendedName>
        <fullName evidence="7">DDB1- and CUL4-associated factor 8</fullName>
    </recommendedName>
</protein>
<gene>
    <name evidence="5" type="ORF">TIFTF001_000609</name>
</gene>
<feature type="repeat" description="WD" evidence="3">
    <location>
        <begin position="43"/>
        <end position="84"/>
    </location>
</feature>
<organism evidence="5 6">
    <name type="scientific">Ficus carica</name>
    <name type="common">Common fig</name>
    <dbReference type="NCBI Taxonomy" id="3494"/>
    <lineage>
        <taxon>Eukaryota</taxon>
        <taxon>Viridiplantae</taxon>
        <taxon>Streptophyta</taxon>
        <taxon>Embryophyta</taxon>
        <taxon>Tracheophyta</taxon>
        <taxon>Spermatophyta</taxon>
        <taxon>Magnoliopsida</taxon>
        <taxon>eudicotyledons</taxon>
        <taxon>Gunneridae</taxon>
        <taxon>Pentapetalae</taxon>
        <taxon>rosids</taxon>
        <taxon>fabids</taxon>
        <taxon>Rosales</taxon>
        <taxon>Moraceae</taxon>
        <taxon>Ficeae</taxon>
        <taxon>Ficus</taxon>
    </lineage>
</organism>
<dbReference type="Gene3D" id="2.130.10.10">
    <property type="entry name" value="YVTN repeat-like/Quinoprotein amine dehydrogenase"/>
    <property type="match status" value="1"/>
</dbReference>
<name>A0AA87ZE60_FICCA</name>
<evidence type="ECO:0000256" key="3">
    <source>
        <dbReference type="PROSITE-ProRule" id="PRU00221"/>
    </source>
</evidence>
<dbReference type="PANTHER" id="PTHR15574:SF65">
    <property type="entry name" value="TRANSDUCIN_WD40 REPEAT-LIKE SUPERFAMILY PROTEIN"/>
    <property type="match status" value="1"/>
</dbReference>
<evidence type="ECO:0000313" key="5">
    <source>
        <dbReference type="EMBL" id="GMN24553.1"/>
    </source>
</evidence>
<dbReference type="AlphaFoldDB" id="A0AA87ZE60"/>
<dbReference type="PROSITE" id="PS50294">
    <property type="entry name" value="WD_REPEATS_REGION"/>
    <property type="match status" value="1"/>
</dbReference>
<dbReference type="PROSITE" id="PS50082">
    <property type="entry name" value="WD_REPEATS_2"/>
    <property type="match status" value="1"/>
</dbReference>
<keyword evidence="2" id="KW-0677">Repeat</keyword>
<reference evidence="5" key="1">
    <citation type="submission" date="2023-07" db="EMBL/GenBank/DDBJ databases">
        <title>draft genome sequence of fig (Ficus carica).</title>
        <authorList>
            <person name="Takahashi T."/>
            <person name="Nishimura K."/>
        </authorList>
    </citation>
    <scope>NUCLEOTIDE SEQUENCE</scope>
</reference>
<dbReference type="Proteomes" id="UP001187192">
    <property type="component" value="Unassembled WGS sequence"/>
</dbReference>
<dbReference type="InterPro" id="IPR015943">
    <property type="entry name" value="WD40/YVTN_repeat-like_dom_sf"/>
</dbReference>
<dbReference type="SUPFAM" id="SSF50978">
    <property type="entry name" value="WD40 repeat-like"/>
    <property type="match status" value="1"/>
</dbReference>
<comment type="caution">
    <text evidence="5">The sequence shown here is derived from an EMBL/GenBank/DDBJ whole genome shotgun (WGS) entry which is preliminary data.</text>
</comment>
<keyword evidence="6" id="KW-1185">Reference proteome</keyword>
<dbReference type="InterPro" id="IPR001680">
    <property type="entry name" value="WD40_rpt"/>
</dbReference>
<evidence type="ECO:0000256" key="4">
    <source>
        <dbReference type="SAM" id="MobiDB-lite"/>
    </source>
</evidence>
<dbReference type="InterPro" id="IPR036322">
    <property type="entry name" value="WD40_repeat_dom_sf"/>
</dbReference>
<dbReference type="GO" id="GO:0080008">
    <property type="term" value="C:Cul4-RING E3 ubiquitin ligase complex"/>
    <property type="evidence" value="ECO:0007669"/>
    <property type="project" value="TreeGrafter"/>
</dbReference>
<dbReference type="PANTHER" id="PTHR15574">
    <property type="entry name" value="WD REPEAT DOMAIN-CONTAINING FAMILY"/>
    <property type="match status" value="1"/>
</dbReference>
<keyword evidence="1 3" id="KW-0853">WD repeat</keyword>
<sequence>MATQDGFVEICRRELGISPPRCFTRRFSASEAVVKKINLYGRLNGHKGCVNTVEFNSSGDLLVSGSDDRQIMFWDWSTQTRTLSYPSGHSDNIFQAKIMPFSDDRKVVTSSGDGQIRLGQVSEDGRVDTKKLGRHQGRVFKLAVEPGSSHIFYSCGEDGYIQHFDLRSNIATRLFRCTSLTETSQQLRNIVSLNAIVIDPRNPHYFAVGGDNEFARVYDIRKCNMSSNLDKPVNTFCPRHLIEANNVHITGLAYSCTSELLVSYNDEHIYLFRKNMGWGPMPPSALCEDIQELEEPQVYQGHRNAQTVKGVSFFGPGDEYVLSGSDCGHIFVWRKKGAKLIRLMIGDRRIVNHLEPHPHMPFFATCGIESSVKMWTPLATDGPPLPTNVEKVMESNKRGREDQARVILTPDVIMHVLRLQRRQAMAYVERRYDRADIESSDEEMGEPSVLGPSDGNASSLEEDPVVTIRECNIS</sequence>